<feature type="transmembrane region" description="Helical" evidence="1">
    <location>
        <begin position="207"/>
        <end position="225"/>
    </location>
</feature>
<dbReference type="InterPro" id="IPR034804">
    <property type="entry name" value="SQR/QFR_C/D"/>
</dbReference>
<dbReference type="EMBL" id="FLUM01000001">
    <property type="protein sequence ID" value="SBV94517.1"/>
    <property type="molecule type" value="Genomic_DNA"/>
</dbReference>
<dbReference type="CDD" id="cd03498">
    <property type="entry name" value="SQR_TypeB_2_TM"/>
    <property type="match status" value="1"/>
</dbReference>
<organism evidence="2">
    <name type="scientific">uncultured Dysgonomonas sp</name>
    <dbReference type="NCBI Taxonomy" id="206096"/>
    <lineage>
        <taxon>Bacteria</taxon>
        <taxon>Pseudomonadati</taxon>
        <taxon>Bacteroidota</taxon>
        <taxon>Bacteroidia</taxon>
        <taxon>Bacteroidales</taxon>
        <taxon>Dysgonomonadaceae</taxon>
        <taxon>Dysgonomonas</taxon>
        <taxon>environmental samples</taxon>
    </lineage>
</organism>
<dbReference type="RefSeq" id="WP_006798463.1">
    <property type="nucleotide sequence ID" value="NZ_LT599032.1"/>
</dbReference>
<dbReference type="NCBIfam" id="TIGR02046">
    <property type="entry name" value="sdhC_b558_fam"/>
    <property type="match status" value="1"/>
</dbReference>
<dbReference type="Gene3D" id="1.20.1300.10">
    <property type="entry name" value="Fumarate reductase/succinate dehydrogenase, transmembrane subunit"/>
    <property type="match status" value="1"/>
</dbReference>
<protein>
    <recommendedName>
        <fullName evidence="3">Succinate dehydrogenase/fumarate reductase cytochrome b subunit</fullName>
    </recommendedName>
</protein>
<keyword evidence="1" id="KW-0812">Transmembrane</keyword>
<feature type="transmembrane region" description="Helical" evidence="1">
    <location>
        <begin position="165"/>
        <end position="187"/>
    </location>
</feature>
<dbReference type="SUPFAM" id="SSF81343">
    <property type="entry name" value="Fumarate reductase respiratory complex transmembrane subunits"/>
    <property type="match status" value="1"/>
</dbReference>
<keyword evidence="1" id="KW-1133">Transmembrane helix</keyword>
<name>A0A212J510_9BACT</name>
<feature type="transmembrane region" description="Helical" evidence="1">
    <location>
        <begin position="55"/>
        <end position="76"/>
    </location>
</feature>
<gene>
    <name evidence="2" type="ORF">KL86DYS1_11155</name>
</gene>
<dbReference type="InterPro" id="IPR011138">
    <property type="entry name" value="Cytochrome_b-558"/>
</dbReference>
<proteinExistence type="predicted"/>
<sequence>MSWLLKSSIGKKLIMSITGIALILFLLFHASMNVTAVFSEDAYNTICALLGANWYAVAGTAALGALVAIHFIYALILTLQNRKARGGDAYAVNVRPKHVEWASQNMFVLGVIVIGFMVLHFSQFWYKMMFTELMGHHEVALGGEMVSPQDGAAFIKYYFSQTWVVVAYLVWYVALWFHLSHGFWSAVQTIGWNNLVWMNRWKVISQVLATIICLAFAFVTIYFYARHLLCPFC</sequence>
<dbReference type="GO" id="GO:0016020">
    <property type="term" value="C:membrane"/>
    <property type="evidence" value="ECO:0007669"/>
    <property type="project" value="InterPro"/>
</dbReference>
<reference evidence="2" key="1">
    <citation type="submission" date="2016-04" db="EMBL/GenBank/DDBJ databases">
        <authorList>
            <person name="Evans L.H."/>
            <person name="Alamgir A."/>
            <person name="Owens N."/>
            <person name="Weber N.D."/>
            <person name="Virtaneva K."/>
            <person name="Barbian K."/>
            <person name="Babar A."/>
            <person name="Rosenke K."/>
        </authorList>
    </citation>
    <scope>NUCLEOTIDE SEQUENCE</scope>
    <source>
        <strain evidence="2">86-1</strain>
    </source>
</reference>
<evidence type="ECO:0008006" key="3">
    <source>
        <dbReference type="Google" id="ProtNLM"/>
    </source>
</evidence>
<evidence type="ECO:0000256" key="1">
    <source>
        <dbReference type="SAM" id="Phobius"/>
    </source>
</evidence>
<feature type="transmembrane region" description="Helical" evidence="1">
    <location>
        <begin position="106"/>
        <end position="126"/>
    </location>
</feature>
<evidence type="ECO:0000313" key="2">
    <source>
        <dbReference type="EMBL" id="SBV94517.1"/>
    </source>
</evidence>
<dbReference type="AlphaFoldDB" id="A0A212J510"/>
<accession>A0A212J510</accession>
<keyword evidence="1" id="KW-0472">Membrane</keyword>